<feature type="compositionally biased region" description="Low complexity" evidence="8">
    <location>
        <begin position="1"/>
        <end position="10"/>
    </location>
</feature>
<keyword evidence="5" id="KW-0498">Mitosis</keyword>
<dbReference type="PANTHER" id="PTHR14418:SF5">
    <property type="entry name" value="CONDENSIN COMPLEX SUBUNIT 3"/>
    <property type="match status" value="1"/>
</dbReference>
<evidence type="ECO:0000256" key="8">
    <source>
        <dbReference type="SAM" id="MobiDB-lite"/>
    </source>
</evidence>
<feature type="region of interest" description="Disordered" evidence="8">
    <location>
        <begin position="670"/>
        <end position="694"/>
    </location>
</feature>
<evidence type="ECO:0000313" key="11">
    <source>
        <dbReference type="Proteomes" id="UP000274922"/>
    </source>
</evidence>
<feature type="region of interest" description="Disordered" evidence="8">
    <location>
        <begin position="598"/>
        <end position="651"/>
    </location>
</feature>
<keyword evidence="4" id="KW-0132">Cell division</keyword>
<dbReference type="InterPro" id="IPR011989">
    <property type="entry name" value="ARM-like"/>
</dbReference>
<feature type="compositionally biased region" description="Low complexity" evidence="8">
    <location>
        <begin position="670"/>
        <end position="691"/>
    </location>
</feature>
<dbReference type="EMBL" id="ML014202">
    <property type="protein sequence ID" value="RKP00712.1"/>
    <property type="molecule type" value="Genomic_DNA"/>
</dbReference>
<gene>
    <name evidence="10" type="ORF">CXG81DRAFT_19368</name>
</gene>
<evidence type="ECO:0000256" key="4">
    <source>
        <dbReference type="ARBA" id="ARBA00022618"/>
    </source>
</evidence>
<dbReference type="SUPFAM" id="SSF48371">
    <property type="entry name" value="ARM repeat"/>
    <property type="match status" value="1"/>
</dbReference>
<feature type="compositionally biased region" description="Pro residues" evidence="8">
    <location>
        <begin position="23"/>
        <end position="33"/>
    </location>
</feature>
<feature type="compositionally biased region" description="Basic and acidic residues" evidence="8">
    <location>
        <begin position="606"/>
        <end position="628"/>
    </location>
</feature>
<feature type="compositionally biased region" description="Basic and acidic residues" evidence="8">
    <location>
        <begin position="641"/>
        <end position="650"/>
    </location>
</feature>
<dbReference type="PANTHER" id="PTHR14418">
    <property type="entry name" value="CONDENSIN COMPLEX SUBUNIT 3-RELATED"/>
    <property type="match status" value="1"/>
</dbReference>
<dbReference type="Pfam" id="PF12719">
    <property type="entry name" value="Cnd3"/>
    <property type="match status" value="1"/>
</dbReference>
<dbReference type="GO" id="GO:0000796">
    <property type="term" value="C:condensin complex"/>
    <property type="evidence" value="ECO:0007669"/>
    <property type="project" value="InterPro"/>
</dbReference>
<name>A0A4P9X6D2_9FUNG</name>
<dbReference type="Proteomes" id="UP000274922">
    <property type="component" value="Unassembled WGS sequence"/>
</dbReference>
<evidence type="ECO:0000256" key="3">
    <source>
        <dbReference type="ARBA" id="ARBA00022454"/>
    </source>
</evidence>
<evidence type="ECO:0000256" key="7">
    <source>
        <dbReference type="ARBA" id="ARBA00023306"/>
    </source>
</evidence>
<dbReference type="InterPro" id="IPR016024">
    <property type="entry name" value="ARM-type_fold"/>
</dbReference>
<dbReference type="OrthoDB" id="27187at2759"/>
<evidence type="ECO:0000313" key="10">
    <source>
        <dbReference type="EMBL" id="RKP00712.1"/>
    </source>
</evidence>
<organism evidence="10 11">
    <name type="scientific">Caulochytrium protostelioides</name>
    <dbReference type="NCBI Taxonomy" id="1555241"/>
    <lineage>
        <taxon>Eukaryota</taxon>
        <taxon>Fungi</taxon>
        <taxon>Fungi incertae sedis</taxon>
        <taxon>Chytridiomycota</taxon>
        <taxon>Chytridiomycota incertae sedis</taxon>
        <taxon>Chytridiomycetes</taxon>
        <taxon>Caulochytriales</taxon>
        <taxon>Caulochytriaceae</taxon>
        <taxon>Caulochytrium</taxon>
    </lineage>
</organism>
<keyword evidence="7" id="KW-0131">Cell cycle</keyword>
<dbReference type="GO" id="GO:0051301">
    <property type="term" value="P:cell division"/>
    <property type="evidence" value="ECO:0007669"/>
    <property type="project" value="UniProtKB-KW"/>
</dbReference>
<dbReference type="GO" id="GO:0000793">
    <property type="term" value="C:condensed chromosome"/>
    <property type="evidence" value="ECO:0007669"/>
    <property type="project" value="TreeGrafter"/>
</dbReference>
<dbReference type="STRING" id="1555241.A0A4P9X6D2"/>
<feature type="compositionally biased region" description="Basic and acidic residues" evidence="8">
    <location>
        <begin position="574"/>
        <end position="586"/>
    </location>
</feature>
<accession>A0A4P9X6D2</accession>
<feature type="region of interest" description="Disordered" evidence="8">
    <location>
        <begin position="564"/>
        <end position="586"/>
    </location>
</feature>
<dbReference type="InterPro" id="IPR025977">
    <property type="entry name" value="Cnd3_C"/>
</dbReference>
<evidence type="ECO:0000256" key="6">
    <source>
        <dbReference type="ARBA" id="ARBA00023067"/>
    </source>
</evidence>
<evidence type="ECO:0000256" key="2">
    <source>
        <dbReference type="ARBA" id="ARBA00006533"/>
    </source>
</evidence>
<reference evidence="11" key="1">
    <citation type="journal article" date="2018" name="Nat. Microbiol.">
        <title>Leveraging single-cell genomics to expand the fungal tree of life.</title>
        <authorList>
            <person name="Ahrendt S.R."/>
            <person name="Quandt C.A."/>
            <person name="Ciobanu D."/>
            <person name="Clum A."/>
            <person name="Salamov A."/>
            <person name="Andreopoulos B."/>
            <person name="Cheng J.F."/>
            <person name="Woyke T."/>
            <person name="Pelin A."/>
            <person name="Henrissat B."/>
            <person name="Reynolds N.K."/>
            <person name="Benny G.L."/>
            <person name="Smith M.E."/>
            <person name="James T.Y."/>
            <person name="Grigoriev I.V."/>
        </authorList>
    </citation>
    <scope>NUCLEOTIDE SEQUENCE [LARGE SCALE GENOMIC DNA]</scope>
    <source>
        <strain evidence="11">ATCC 52028</strain>
    </source>
</reference>
<evidence type="ECO:0000256" key="5">
    <source>
        <dbReference type="ARBA" id="ARBA00022776"/>
    </source>
</evidence>
<evidence type="ECO:0000256" key="1">
    <source>
        <dbReference type="ARBA" id="ARBA00004286"/>
    </source>
</evidence>
<dbReference type="InterPro" id="IPR027165">
    <property type="entry name" value="CND3"/>
</dbReference>
<protein>
    <recommendedName>
        <fullName evidence="9">Nuclear condensin complex subunit 3 C-terminal domain-containing protein</fullName>
    </recommendedName>
</protein>
<feature type="domain" description="Nuclear condensin complex subunit 3 C-terminal" evidence="9">
    <location>
        <begin position="706"/>
        <end position="939"/>
    </location>
</feature>
<comment type="subcellular location">
    <subcellularLocation>
        <location evidence="1">Chromosome</location>
    </subcellularLocation>
</comment>
<feature type="region of interest" description="Disordered" evidence="8">
    <location>
        <begin position="952"/>
        <end position="995"/>
    </location>
</feature>
<dbReference type="AlphaFoldDB" id="A0A4P9X6D2"/>
<evidence type="ECO:0000259" key="9">
    <source>
        <dbReference type="Pfam" id="PF12719"/>
    </source>
</evidence>
<dbReference type="GO" id="GO:0007076">
    <property type="term" value="P:mitotic chromosome condensation"/>
    <property type="evidence" value="ECO:0007669"/>
    <property type="project" value="InterPro"/>
</dbReference>
<proteinExistence type="inferred from homology"/>
<dbReference type="Gene3D" id="1.25.10.10">
    <property type="entry name" value="Leucine-rich Repeat Variant"/>
    <property type="match status" value="1"/>
</dbReference>
<keyword evidence="11" id="KW-1185">Reference proteome</keyword>
<comment type="similarity">
    <text evidence="2">Belongs to the CND3 (condensin subunit 3) family.</text>
</comment>
<keyword evidence="6" id="KW-0226">DNA condensation</keyword>
<sequence length="1133" mass="122549">MAVAGAAAGAAAGGAAGAQTGTPPSPMPSPSPAINPVQQVVSQLFAEAVSSGTSHRKNARKLRKLHRQCAQRRREDPQRPDDLAEAVWQCVLQIIAAKQDAVETARAFRFLTAYLTLLNHDAPPASGDAPEEERDATLSAMLVETLLTRAMLGLEARDKHVRRRVCEVISLLLAHLSEITDATDAALTEGLAVRATDKEASVRAKALLALAKLVTGDGDGDGDRDGDADRDAGDDLARGADPILERITQAHNDKSPLVRRMVCAVLEPSPRHLPYLMQFTRDREASVRAVAFARLVAAPRLHDHLTRSQRDDLLARSLSDRDTAVKKQGLKLFFEAWLPRAADDVVLFLERIDVVRGHAARPLLRAYFFQNAARIEDALAYHTSEWQQLTPERAAFYVEWLLWCQETAREAAWEAVCPTLTQLTHLLGHYLAQIEQLPPIEDTVAAGDGLDPPTLSDHDAAVLEQRQALEWILTALFRLACQQDTTDEIGRRRMVAWIAGAVGHPAWDTAHVATLIKTMRYLCENEKDFVQLVTETVHDLHDVDGDDDAATATTTTAATAAAAAADAAVSGPHGDGDGDDGPRLRLAPEGRLVSVDDDLESSQDGEGDHGDHGNDAARRRRSRERDDVAGAMSSASMRTALGDHDDDHRAALPGADVAMGEDDATSLASATAAAATVAPGPSRDSAAAATATDEDREDRLLQKAYRCLEIVQAAAARIDAFHPALRGWIETFCVPAIRRPLAPFQSIGYGCLALICLLNREVAVEHMPLFFHAFRMGTDDMKGLAMNSLFDLILCFGPETVFSDAAMTRGAFEIDSLLGFCQQTLDYEALNNRALFAIGIEGNCKLWIRQYLDNDEILGHLIVLAYHPQTAELPEVRATIRAALPVFGLLTRDHQNRLARVVVPALLQLLEQAEASRGALMEVAQIGRDLLAWTDRRHLRIPTPRRYPLRAAATRANRRRLGDDGDDGDGGDGGGAADNAADHAADDKPEDDEAAVPEDGHLRIAYDLLVALAARLSQNATAVATPRTLIGWLRRCSLGDTVAAAAAAAAAGPAGGDGVPSPMDLVADTRPAHWRMLVDATLDVRAHRGSLDGLSRVSFNKFMTQLNTVVMADGAFVRNPDNVVLARQLLVHE</sequence>
<keyword evidence="3" id="KW-0158">Chromosome</keyword>
<feature type="region of interest" description="Disordered" evidence="8">
    <location>
        <begin position="1"/>
        <end position="35"/>
    </location>
</feature>